<name>A0A0D0BU92_9AGAR</name>
<feature type="compositionally biased region" description="Pro residues" evidence="1">
    <location>
        <begin position="1"/>
        <end position="21"/>
    </location>
</feature>
<proteinExistence type="predicted"/>
<dbReference type="HOGENOM" id="CLU_2886014_0_0_1"/>
<accession>A0A0D0BU92</accession>
<feature type="region of interest" description="Disordered" evidence="1">
    <location>
        <begin position="1"/>
        <end position="44"/>
    </location>
</feature>
<gene>
    <name evidence="2" type="ORF">GYMLUDRAFT_250601</name>
</gene>
<evidence type="ECO:0000256" key="1">
    <source>
        <dbReference type="SAM" id="MobiDB-lite"/>
    </source>
</evidence>
<evidence type="ECO:0000313" key="3">
    <source>
        <dbReference type="Proteomes" id="UP000053593"/>
    </source>
</evidence>
<evidence type="ECO:0000313" key="2">
    <source>
        <dbReference type="EMBL" id="KIK53179.1"/>
    </source>
</evidence>
<dbReference type="Proteomes" id="UP000053593">
    <property type="component" value="Unassembled WGS sequence"/>
</dbReference>
<protein>
    <submittedName>
        <fullName evidence="2">Uncharacterized protein</fullName>
    </submittedName>
</protein>
<dbReference type="AlphaFoldDB" id="A0A0D0BU92"/>
<organism evidence="2 3">
    <name type="scientific">Collybiopsis luxurians FD-317 M1</name>
    <dbReference type="NCBI Taxonomy" id="944289"/>
    <lineage>
        <taxon>Eukaryota</taxon>
        <taxon>Fungi</taxon>
        <taxon>Dikarya</taxon>
        <taxon>Basidiomycota</taxon>
        <taxon>Agaricomycotina</taxon>
        <taxon>Agaricomycetes</taxon>
        <taxon>Agaricomycetidae</taxon>
        <taxon>Agaricales</taxon>
        <taxon>Marasmiineae</taxon>
        <taxon>Omphalotaceae</taxon>
        <taxon>Collybiopsis</taxon>
        <taxon>Collybiopsis luxurians</taxon>
    </lineage>
</organism>
<reference evidence="2 3" key="1">
    <citation type="submission" date="2014-04" db="EMBL/GenBank/DDBJ databases">
        <title>Evolutionary Origins and Diversification of the Mycorrhizal Mutualists.</title>
        <authorList>
            <consortium name="DOE Joint Genome Institute"/>
            <consortium name="Mycorrhizal Genomics Consortium"/>
            <person name="Kohler A."/>
            <person name="Kuo A."/>
            <person name="Nagy L.G."/>
            <person name="Floudas D."/>
            <person name="Copeland A."/>
            <person name="Barry K.W."/>
            <person name="Cichocki N."/>
            <person name="Veneault-Fourrey C."/>
            <person name="LaButti K."/>
            <person name="Lindquist E.A."/>
            <person name="Lipzen A."/>
            <person name="Lundell T."/>
            <person name="Morin E."/>
            <person name="Murat C."/>
            <person name="Riley R."/>
            <person name="Ohm R."/>
            <person name="Sun H."/>
            <person name="Tunlid A."/>
            <person name="Henrissat B."/>
            <person name="Grigoriev I.V."/>
            <person name="Hibbett D.S."/>
            <person name="Martin F."/>
        </authorList>
    </citation>
    <scope>NUCLEOTIDE SEQUENCE [LARGE SCALE GENOMIC DNA]</scope>
    <source>
        <strain evidence="2 3">FD-317 M1</strain>
    </source>
</reference>
<sequence>MSDNPTPPPAPAPEAPTPTAPATPSTTPSNPPIEKREHPPSPTPAEFVVLEMALKVVVVVEDG</sequence>
<keyword evidence="3" id="KW-1185">Reference proteome</keyword>
<dbReference type="EMBL" id="KN834832">
    <property type="protein sequence ID" value="KIK53179.1"/>
    <property type="molecule type" value="Genomic_DNA"/>
</dbReference>